<feature type="transmembrane region" description="Helical" evidence="2">
    <location>
        <begin position="200"/>
        <end position="220"/>
    </location>
</feature>
<sequence length="844" mass="95026">MAKKINKKIKKTAVLANQDNFQTEASIPIKSKTQTPNKKRSGLLLATKDKKDKNNKKLEKISVHVGREIKSNFLLNLKNPGNFLSHQSEIIEINSLPLVKSNLLVKPLRFFPKTGKKIGVNFIINPTSSHLALELSIVKLFSLILIPLKKINLWLRRKKVESTKFDNDQASDSDIEDIFAPPMSFTFFGLNVPYNWQKKIAIFILFVVILISPLQALTYFQGMSETKDRVLLMTSNAIDDLMAGQNAVLQFDLPKASQNFNQAKNNFSLARNEINQLSILTGEILKLLPGQNQSVNLGVSLLKSGEIISETGQILVDGANKFLEADSVADYYQKLVLFQNDIRQAITKFNEAKIDIEKIKISDLPAGHEEDFKKVLNYLPQIDDGLTTLYEINLTLLKILGHQQWQRYLLIFLNNNELRGGGGFMGSFALLDIDQGEIKKLDIPAGGTYDVQGALVPKVISPQPLHLINPRWEFQDANWWPDFPTSAKKIEWFYQKANGPSVNGVITLTSTLMEGLLEIFGPIPMPEYGREISAQNFVMETQKIVELEYDRKENRPKQFIADLAPKLLEKIFKADKNQLKKLFTLLVEGLNQRQLMVYFNESRIQKVIKDFGWSGELRKSDGDYLAVIHSNIAGGKTDGVIKETIQHLAEVQSDGSIINTVKLIRQHTGIRGENIFTGVQNNSYVRFYVPAGSILLAARGFKSPPAKLFEDPGEDLTPDLDLISIESKHEISPFANTEIYQENNKTVFANWLLLKPGETQEAEIKYQLPFKLALDGQNTFYYSLLAQKQLGSVGSEFTSQLKLNNQLKPLALFPATLSANQTNLNFIGQLSTDQFYGVILTNSE</sequence>
<proteinExistence type="predicted"/>
<organism evidence="3 4">
    <name type="scientific">Candidatus Buchananbacteria bacterium RIFCSPHIGHO2_01_FULL_39_14</name>
    <dbReference type="NCBI Taxonomy" id="1797532"/>
    <lineage>
        <taxon>Bacteria</taxon>
        <taxon>Candidatus Buchananiibacteriota</taxon>
    </lineage>
</organism>
<reference evidence="3 4" key="1">
    <citation type="journal article" date="2016" name="Nat. Commun.">
        <title>Thousands of microbial genomes shed light on interconnected biogeochemical processes in an aquifer system.</title>
        <authorList>
            <person name="Anantharaman K."/>
            <person name="Brown C.T."/>
            <person name="Hug L.A."/>
            <person name="Sharon I."/>
            <person name="Castelle C.J."/>
            <person name="Probst A.J."/>
            <person name="Thomas B.C."/>
            <person name="Singh A."/>
            <person name="Wilkins M.J."/>
            <person name="Karaoz U."/>
            <person name="Brodie E.L."/>
            <person name="Williams K.H."/>
            <person name="Hubbard S.S."/>
            <person name="Banfield J.F."/>
        </authorList>
    </citation>
    <scope>NUCLEOTIDE SEQUENCE [LARGE SCALE GENOMIC DNA]</scope>
</reference>
<gene>
    <name evidence="3" type="ORF">A2729_00845</name>
</gene>
<dbReference type="InterPro" id="IPR025101">
    <property type="entry name" value="DUF4012"/>
</dbReference>
<evidence type="ECO:0000313" key="4">
    <source>
        <dbReference type="Proteomes" id="UP000178930"/>
    </source>
</evidence>
<keyword evidence="2" id="KW-0812">Transmembrane</keyword>
<feature type="compositionally biased region" description="Polar residues" evidence="1">
    <location>
        <begin position="25"/>
        <end position="36"/>
    </location>
</feature>
<evidence type="ECO:0008006" key="5">
    <source>
        <dbReference type="Google" id="ProtNLM"/>
    </source>
</evidence>
<evidence type="ECO:0000313" key="3">
    <source>
        <dbReference type="EMBL" id="OGY43780.1"/>
    </source>
</evidence>
<dbReference type="Pfam" id="PF13196">
    <property type="entry name" value="DUF4012"/>
    <property type="match status" value="1"/>
</dbReference>
<name>A0A1G1XW23_9BACT</name>
<dbReference type="Proteomes" id="UP000178930">
    <property type="component" value="Unassembled WGS sequence"/>
</dbReference>
<keyword evidence="2" id="KW-1133">Transmembrane helix</keyword>
<accession>A0A1G1XW23</accession>
<comment type="caution">
    <text evidence="3">The sequence shown here is derived from an EMBL/GenBank/DDBJ whole genome shotgun (WGS) entry which is preliminary data.</text>
</comment>
<dbReference type="EMBL" id="MHIB01000030">
    <property type="protein sequence ID" value="OGY43780.1"/>
    <property type="molecule type" value="Genomic_DNA"/>
</dbReference>
<evidence type="ECO:0000256" key="2">
    <source>
        <dbReference type="SAM" id="Phobius"/>
    </source>
</evidence>
<protein>
    <recommendedName>
        <fullName evidence="5">DUF4012 domain-containing protein</fullName>
    </recommendedName>
</protein>
<dbReference type="STRING" id="1797532.A2729_00845"/>
<evidence type="ECO:0000256" key="1">
    <source>
        <dbReference type="SAM" id="MobiDB-lite"/>
    </source>
</evidence>
<dbReference type="AlphaFoldDB" id="A0A1G1XW23"/>
<keyword evidence="2" id="KW-0472">Membrane</keyword>
<feature type="region of interest" description="Disordered" evidence="1">
    <location>
        <begin position="25"/>
        <end position="49"/>
    </location>
</feature>